<organism evidence="2 3">
    <name type="scientific">Histidinibacterium lentulum</name>
    <dbReference type="NCBI Taxonomy" id="2480588"/>
    <lineage>
        <taxon>Bacteria</taxon>
        <taxon>Pseudomonadati</taxon>
        <taxon>Pseudomonadota</taxon>
        <taxon>Alphaproteobacteria</taxon>
        <taxon>Rhodobacterales</taxon>
        <taxon>Paracoccaceae</taxon>
        <taxon>Histidinibacterium</taxon>
    </lineage>
</organism>
<comment type="caution">
    <text evidence="2">The sequence shown here is derived from an EMBL/GenBank/DDBJ whole genome shotgun (WGS) entry which is preliminary data.</text>
</comment>
<dbReference type="EMBL" id="RDRB01000006">
    <property type="protein sequence ID" value="ROU00269.1"/>
    <property type="molecule type" value="Genomic_DNA"/>
</dbReference>
<dbReference type="AlphaFoldDB" id="A0A3N2QYJ8"/>
<dbReference type="OrthoDB" id="7865740at2"/>
<evidence type="ECO:0000313" key="2">
    <source>
        <dbReference type="EMBL" id="ROU00269.1"/>
    </source>
</evidence>
<gene>
    <name evidence="2" type="ORF">EAT49_13530</name>
</gene>
<feature type="transmembrane region" description="Helical" evidence="1">
    <location>
        <begin position="134"/>
        <end position="160"/>
    </location>
</feature>
<feature type="transmembrane region" description="Helical" evidence="1">
    <location>
        <begin position="101"/>
        <end position="128"/>
    </location>
</feature>
<feature type="transmembrane region" description="Helical" evidence="1">
    <location>
        <begin position="73"/>
        <end position="89"/>
    </location>
</feature>
<sequence length="193" mass="20384">MFGQHALADDRQDGRAVGRIADWLTVESRGERARVLAWLIVATGGAILCRVSVGRIDTGPVLPVVALGWYDLWILAAGVTGGLGGFYLVRESLGQTGPAGWTRAIFAALVLGFSGSVIAGTLVLPIYGTMFGPLVLAVTLIDLPVLAVAWTGSLVGVHLLMQRWREERESIFVPLPVARVKGSRGGGAGRLRG</sequence>
<feature type="transmembrane region" description="Helical" evidence="1">
    <location>
        <begin position="35"/>
        <end position="53"/>
    </location>
</feature>
<evidence type="ECO:0000313" key="3">
    <source>
        <dbReference type="Proteomes" id="UP000268016"/>
    </source>
</evidence>
<keyword evidence="1" id="KW-1133">Transmembrane helix</keyword>
<keyword evidence="1" id="KW-0812">Transmembrane</keyword>
<protein>
    <submittedName>
        <fullName evidence="2">Uncharacterized protein</fullName>
    </submittedName>
</protein>
<name>A0A3N2QYJ8_9RHOB</name>
<reference evidence="2 3" key="1">
    <citation type="submission" date="2018-10" db="EMBL/GenBank/DDBJ databases">
        <title>Histidinibacterium lentulum gen. nov., sp. nov., a marine bacterium from the culture broth of Picochlorum sp. 122.</title>
        <authorList>
            <person name="Wang G."/>
        </authorList>
    </citation>
    <scope>NUCLEOTIDE SEQUENCE [LARGE SCALE GENOMIC DNA]</scope>
    <source>
        <strain evidence="2 3">B17</strain>
    </source>
</reference>
<keyword evidence="1" id="KW-0472">Membrane</keyword>
<evidence type="ECO:0000256" key="1">
    <source>
        <dbReference type="SAM" id="Phobius"/>
    </source>
</evidence>
<dbReference type="Proteomes" id="UP000268016">
    <property type="component" value="Unassembled WGS sequence"/>
</dbReference>
<proteinExistence type="predicted"/>
<accession>A0A3N2QYJ8</accession>
<keyword evidence="3" id="KW-1185">Reference proteome</keyword>